<dbReference type="InterPro" id="IPR011626">
    <property type="entry name" value="Alpha-macroglobulin_TED"/>
</dbReference>
<dbReference type="EMBL" id="OV725079">
    <property type="protein sequence ID" value="CAH1397187.1"/>
    <property type="molecule type" value="Genomic_DNA"/>
</dbReference>
<sequence>CHVATSGLRIRPGQIYKVPILLCGEDRVSLRVTLVSSDSVVTEIKTTLPPGFHILILQIPDSIMHSQYGIVMEGKELHSNLRFKNYAPLEFSPNFLSIVIQSSRPIYRSSQTIRFRILVLNTELRAFDNAVEAHIVDPDDFIMRRWLSVYTNNGIASLKFKLPSLAKEGYWKIRIKAGEQTEELKIKVENYFEPLYEIVSKGAIVNGGEVTVKGDTTSFPVALSPDMAPGFKIIVFAVSNFTILADSVYLPLSAFNRYEMEIFLNTGKDFRGNMVELIVSGDEGAYICAHSVRSSIYFMQAGNEITESRVINSLSALENFKKPINKVTTRSRDGSTAEKTVYYQTPDYGKDSNQTFAFSGLLLFSQLNSSFTNAGEAKTQDDFDYKIHRTSRSTVDLGDWGWREIKKNDHEGIEFEPLDAPLLSDDWYFTAFSVSSKYGFSIISEPIVVGLRLVLKNNDPSEALVLVRMISSPDYKFVHVEPGGLVSSYSARLSSGQHQLLIYLPPEGQEHIDYPIAPTIEQGEIEVQFVASTMSGKALLVHKMTVLKSWVKHLERFQFWLDMKGEITEVQKCGWLIDILDDATFRDLKGWIAPKTLKEVAYSDLEKTLNENIALALNPMVSYTKFVNRKQLSTETGDIIGPILPKVPMCDEDILGRSGKGTDVTVFEFSVNLLHLHYLRVTNKFKPTLLRTSLEESNSLYAHIMRRYDQRGWFSNWDIDQPSVWLTAWVIRALNFANYGDWENIIYIDRKIFNQTALWLTTNQSPAGSFLETPMFYNSLDSKMKDKRSLTAHVILGLLSCLQLLEGRTRVEANKAIIKGVQYLEKRLPDEPYPLALVTLALYTAQSVVKEQAFSNLERLINLSEGDLVYWSQQGIPPVPIKIQNQRPFLGPRNYTEGISESIETTALALLSSLMREGVTPQADRIVLTLNSLRMTNNGFVSMTDTVWALEALVEYANRARIMELTKLEVNLNSGVDPNFKHIVHITNSSFNNEDIFEMDISYGVDWEPLKDKPSRDNFNLRVREFYSHERNKSAITIETCMRRLREDRTGGAVLEVEIPSGYRLVETEAIRQGYIVPHFVDARTKPGLTLWIFDHVPLEENCFNHTVRRWYPVANISLTRQALLYEVAARGE</sequence>
<dbReference type="InterPro" id="IPR036595">
    <property type="entry name" value="A-macroglobulin_rcpt-bd_sf"/>
</dbReference>
<dbReference type="Gene3D" id="2.60.40.1930">
    <property type="match status" value="1"/>
</dbReference>
<dbReference type="InterPro" id="IPR002890">
    <property type="entry name" value="MG2"/>
</dbReference>
<dbReference type="CDD" id="cd02891">
    <property type="entry name" value="A2M_like"/>
    <property type="match status" value="1"/>
</dbReference>
<dbReference type="Pfam" id="PF07678">
    <property type="entry name" value="TED_complement"/>
    <property type="match status" value="1"/>
</dbReference>
<dbReference type="InterPro" id="IPR008930">
    <property type="entry name" value="Terpenoid_cyclase/PrenylTrfase"/>
</dbReference>
<dbReference type="SUPFAM" id="SSF48239">
    <property type="entry name" value="Terpenoid cyclases/Protein prenyltransferases"/>
    <property type="match status" value="1"/>
</dbReference>
<dbReference type="PANTHER" id="PTHR11412">
    <property type="entry name" value="MACROGLOBULIN / COMPLEMENT"/>
    <property type="match status" value="1"/>
</dbReference>
<dbReference type="AlphaFoldDB" id="A0A9P0H8A8"/>
<organism evidence="2 3">
    <name type="scientific">Nezara viridula</name>
    <name type="common">Southern green stink bug</name>
    <name type="synonym">Cimex viridulus</name>
    <dbReference type="NCBI Taxonomy" id="85310"/>
    <lineage>
        <taxon>Eukaryota</taxon>
        <taxon>Metazoa</taxon>
        <taxon>Ecdysozoa</taxon>
        <taxon>Arthropoda</taxon>
        <taxon>Hexapoda</taxon>
        <taxon>Insecta</taxon>
        <taxon>Pterygota</taxon>
        <taxon>Neoptera</taxon>
        <taxon>Paraneoptera</taxon>
        <taxon>Hemiptera</taxon>
        <taxon>Heteroptera</taxon>
        <taxon>Panheteroptera</taxon>
        <taxon>Pentatomomorpha</taxon>
        <taxon>Pentatomoidea</taxon>
        <taxon>Pentatomidae</taxon>
        <taxon>Pentatominae</taxon>
        <taxon>Nezara</taxon>
    </lineage>
</organism>
<proteinExistence type="predicted"/>
<evidence type="ECO:0000313" key="3">
    <source>
        <dbReference type="Proteomes" id="UP001152798"/>
    </source>
</evidence>
<dbReference type="Pfam" id="PF07677">
    <property type="entry name" value="A2M_recep"/>
    <property type="match status" value="1"/>
</dbReference>
<dbReference type="SUPFAM" id="SSF49410">
    <property type="entry name" value="Alpha-macroglobulin receptor domain"/>
    <property type="match status" value="1"/>
</dbReference>
<dbReference type="InterPro" id="IPR011625">
    <property type="entry name" value="A2M_N_BRD"/>
</dbReference>
<feature type="domain" description="Alpha-2-macroglobulin bait region" evidence="1">
    <location>
        <begin position="173"/>
        <end position="299"/>
    </location>
</feature>
<dbReference type="GO" id="GO:0005615">
    <property type="term" value="C:extracellular space"/>
    <property type="evidence" value="ECO:0007669"/>
    <property type="project" value="InterPro"/>
</dbReference>
<feature type="non-terminal residue" evidence="2">
    <location>
        <position position="1"/>
    </location>
</feature>
<evidence type="ECO:0000313" key="2">
    <source>
        <dbReference type="EMBL" id="CAH1397187.1"/>
    </source>
</evidence>
<reference evidence="2" key="1">
    <citation type="submission" date="2022-01" db="EMBL/GenBank/DDBJ databases">
        <authorList>
            <person name="King R."/>
        </authorList>
    </citation>
    <scope>NUCLEOTIDE SEQUENCE</scope>
</reference>
<keyword evidence="3" id="KW-1185">Reference proteome</keyword>
<dbReference type="Gene3D" id="2.60.40.690">
    <property type="entry name" value="Alpha-macroglobulin, receptor-binding domain"/>
    <property type="match status" value="1"/>
</dbReference>
<dbReference type="Pfam" id="PF01835">
    <property type="entry name" value="MG2"/>
    <property type="match status" value="1"/>
</dbReference>
<dbReference type="Gene3D" id="1.50.10.20">
    <property type="match status" value="1"/>
</dbReference>
<dbReference type="GO" id="GO:0004866">
    <property type="term" value="F:endopeptidase inhibitor activity"/>
    <property type="evidence" value="ECO:0007669"/>
    <property type="project" value="InterPro"/>
</dbReference>
<dbReference type="Proteomes" id="UP001152798">
    <property type="component" value="Chromosome 3"/>
</dbReference>
<name>A0A9P0H8A8_NEZVI</name>
<dbReference type="OrthoDB" id="6359008at2759"/>
<protein>
    <recommendedName>
        <fullName evidence="1">Alpha-2-macroglobulin bait region domain-containing protein</fullName>
    </recommendedName>
</protein>
<dbReference type="SMART" id="SM01359">
    <property type="entry name" value="A2M_N_2"/>
    <property type="match status" value="1"/>
</dbReference>
<evidence type="ECO:0000259" key="1">
    <source>
        <dbReference type="SMART" id="SM01359"/>
    </source>
</evidence>
<dbReference type="PANTHER" id="PTHR11412:SF146">
    <property type="entry name" value="CD109 ANTIGEN"/>
    <property type="match status" value="1"/>
</dbReference>
<gene>
    <name evidence="2" type="ORF">NEZAVI_LOCUS7083</name>
</gene>
<dbReference type="InterPro" id="IPR009048">
    <property type="entry name" value="A-macroglobulin_rcpt-bd"/>
</dbReference>
<accession>A0A9P0H8A8</accession>
<dbReference type="InterPro" id="IPR050473">
    <property type="entry name" value="A2M/Complement_sys"/>
</dbReference>